<proteinExistence type="inferred from homology"/>
<dbReference type="SUPFAM" id="SSF161098">
    <property type="entry name" value="MetI-like"/>
    <property type="match status" value="2"/>
</dbReference>
<feature type="transmembrane region" description="Helical" evidence="7">
    <location>
        <begin position="400"/>
        <end position="425"/>
    </location>
</feature>
<feature type="domain" description="ABC transmembrane type-1" evidence="8">
    <location>
        <begin position="358"/>
        <end position="552"/>
    </location>
</feature>
<keyword evidence="2 7" id="KW-0813">Transport</keyword>
<dbReference type="CDD" id="cd06261">
    <property type="entry name" value="TM_PBP2"/>
    <property type="match status" value="1"/>
</dbReference>
<feature type="domain" description="ABC transmembrane type-1" evidence="8">
    <location>
        <begin position="58"/>
        <end position="273"/>
    </location>
</feature>
<evidence type="ECO:0000256" key="4">
    <source>
        <dbReference type="ARBA" id="ARBA00022692"/>
    </source>
</evidence>
<evidence type="ECO:0000259" key="8">
    <source>
        <dbReference type="PROSITE" id="PS50928"/>
    </source>
</evidence>
<dbReference type="GO" id="GO:0055085">
    <property type="term" value="P:transmembrane transport"/>
    <property type="evidence" value="ECO:0007669"/>
    <property type="project" value="InterPro"/>
</dbReference>
<feature type="transmembrane region" description="Helical" evidence="7">
    <location>
        <begin position="303"/>
        <end position="329"/>
    </location>
</feature>
<evidence type="ECO:0000313" key="9">
    <source>
        <dbReference type="EMBL" id="MBO0345655.1"/>
    </source>
</evidence>
<dbReference type="GO" id="GO:0005886">
    <property type="term" value="C:plasma membrane"/>
    <property type="evidence" value="ECO:0007669"/>
    <property type="project" value="UniProtKB-SubCell"/>
</dbReference>
<comment type="caution">
    <text evidence="9">The sequence shown here is derived from an EMBL/GenBank/DDBJ whole genome shotgun (WGS) entry which is preliminary data.</text>
</comment>
<feature type="transmembrane region" description="Helical" evidence="7">
    <location>
        <begin position="255"/>
        <end position="276"/>
    </location>
</feature>
<protein>
    <submittedName>
        <fullName evidence="9">ABC transporter permease subunit</fullName>
    </submittedName>
</protein>
<accession>A0A939EMW3</accession>
<reference evidence="9" key="1">
    <citation type="submission" date="2021-03" db="EMBL/GenBank/DDBJ databases">
        <title>Roseibium sp. CAU 1637 isolated from Incheon.</title>
        <authorList>
            <person name="Kim W."/>
        </authorList>
    </citation>
    <scope>NUCLEOTIDE SEQUENCE</scope>
    <source>
        <strain evidence="9">CAU 1637</strain>
    </source>
</reference>
<feature type="transmembrane region" description="Helical" evidence="7">
    <location>
        <begin position="149"/>
        <end position="173"/>
    </location>
</feature>
<evidence type="ECO:0000256" key="6">
    <source>
        <dbReference type="ARBA" id="ARBA00023136"/>
    </source>
</evidence>
<feature type="transmembrane region" description="Helical" evidence="7">
    <location>
        <begin position="212"/>
        <end position="235"/>
    </location>
</feature>
<sequence length="570" mass="60671">MVLPWVVLGLIQLVPLAAGAIGLVLPLAVSPASGPLAPGFSGQGQASAVQLLLAQPGLSKSVWLSLTTGLFATALAFAVVVLLLAGWIGTRTLGMLRRCLGPFLALPHAAAAIGLTFLLTPSGLIFRALSPWATGLDRAPDLTIVQDPAGLSLMLALTAKEIPFLLLMALAALPQTRCEDYLRTAQSLGYGRFKAFICLGLPDLYPHLRLPILAVLAFAASNVDMATILGPTLPASLSVRIVAWMNDPAADLRTAAAAGAGLQGLICAVCILLWLAGERVASTAVKAIAVDGARGRADRVWKVVGLSLTWALFALLSGAIVSIALWSVARGWFFPDLLPGSWTLGSWRKVLLQDTGPLVTTVVLAALSSGLALLLVIWILETMSRRQLHNGLAPRESSALRAMMFFPLILPQVSLLLGIHVWFLILRADGTFFGVLFAHLIFVLPYVYLSMAGPWYRLEPNLLRNAQSLGLSDSHSFLQIKLPMLLRPLLTAFAIGFAVSVAQYLPSLMIGAGRWPTLTTESVALASGGARRPAAVYALLLMVLPACVFILATLIPAAAFRHRRGMRHSR</sequence>
<comment type="similarity">
    <text evidence="7">Belongs to the binding-protein-dependent transport system permease family.</text>
</comment>
<evidence type="ECO:0000256" key="7">
    <source>
        <dbReference type="RuleBase" id="RU363032"/>
    </source>
</evidence>
<organism evidence="9 10">
    <name type="scientific">Roseibium limicola</name>
    <dbReference type="NCBI Taxonomy" id="2816037"/>
    <lineage>
        <taxon>Bacteria</taxon>
        <taxon>Pseudomonadati</taxon>
        <taxon>Pseudomonadota</taxon>
        <taxon>Alphaproteobacteria</taxon>
        <taxon>Hyphomicrobiales</taxon>
        <taxon>Stappiaceae</taxon>
        <taxon>Roseibium</taxon>
    </lineage>
</organism>
<name>A0A939EMW3_9HYPH</name>
<dbReference type="RefSeq" id="WP_206940474.1">
    <property type="nucleotide sequence ID" value="NZ_JAFLNF010000004.1"/>
</dbReference>
<evidence type="ECO:0000256" key="1">
    <source>
        <dbReference type="ARBA" id="ARBA00004651"/>
    </source>
</evidence>
<keyword evidence="3" id="KW-1003">Cell membrane</keyword>
<dbReference type="Pfam" id="PF00528">
    <property type="entry name" value="BPD_transp_1"/>
    <property type="match status" value="1"/>
</dbReference>
<dbReference type="PANTHER" id="PTHR30183">
    <property type="entry name" value="MOLYBDENUM TRANSPORT SYSTEM PERMEASE PROTEIN MODB"/>
    <property type="match status" value="1"/>
</dbReference>
<keyword evidence="6 7" id="KW-0472">Membrane</keyword>
<gene>
    <name evidence="9" type="ORF">J0X15_10530</name>
</gene>
<dbReference type="PANTHER" id="PTHR30183:SF6">
    <property type="entry name" value="INNER MEMBRANE ABC TRANSPORTER PERMEASE PROTEIN YNJC"/>
    <property type="match status" value="1"/>
</dbReference>
<dbReference type="Proteomes" id="UP000664779">
    <property type="component" value="Unassembled WGS sequence"/>
</dbReference>
<comment type="subcellular location">
    <subcellularLocation>
        <location evidence="1 7">Cell membrane</location>
        <topology evidence="1 7">Multi-pass membrane protein</topology>
    </subcellularLocation>
</comment>
<feature type="transmembrane region" description="Helical" evidence="7">
    <location>
        <begin position="535"/>
        <end position="560"/>
    </location>
</feature>
<dbReference type="InterPro" id="IPR000515">
    <property type="entry name" value="MetI-like"/>
</dbReference>
<feature type="transmembrane region" description="Helical" evidence="7">
    <location>
        <begin position="485"/>
        <end position="505"/>
    </location>
</feature>
<dbReference type="EMBL" id="JAFLNF010000004">
    <property type="protein sequence ID" value="MBO0345655.1"/>
    <property type="molecule type" value="Genomic_DNA"/>
</dbReference>
<evidence type="ECO:0000256" key="2">
    <source>
        <dbReference type="ARBA" id="ARBA00022448"/>
    </source>
</evidence>
<keyword evidence="10" id="KW-1185">Reference proteome</keyword>
<dbReference type="AlphaFoldDB" id="A0A939EMW3"/>
<dbReference type="InterPro" id="IPR035906">
    <property type="entry name" value="MetI-like_sf"/>
</dbReference>
<evidence type="ECO:0000256" key="3">
    <source>
        <dbReference type="ARBA" id="ARBA00022475"/>
    </source>
</evidence>
<dbReference type="PROSITE" id="PS50928">
    <property type="entry name" value="ABC_TM1"/>
    <property type="match status" value="2"/>
</dbReference>
<dbReference type="Gene3D" id="1.10.3720.10">
    <property type="entry name" value="MetI-like"/>
    <property type="match status" value="2"/>
</dbReference>
<evidence type="ECO:0000256" key="5">
    <source>
        <dbReference type="ARBA" id="ARBA00022989"/>
    </source>
</evidence>
<feature type="transmembrane region" description="Helical" evidence="7">
    <location>
        <begin position="62"/>
        <end position="88"/>
    </location>
</feature>
<feature type="transmembrane region" description="Helical" evidence="7">
    <location>
        <begin position="431"/>
        <end position="449"/>
    </location>
</feature>
<keyword evidence="4 7" id="KW-0812">Transmembrane</keyword>
<keyword evidence="5 7" id="KW-1133">Transmembrane helix</keyword>
<evidence type="ECO:0000313" key="10">
    <source>
        <dbReference type="Proteomes" id="UP000664779"/>
    </source>
</evidence>
<feature type="transmembrane region" description="Helical" evidence="7">
    <location>
        <begin position="109"/>
        <end position="129"/>
    </location>
</feature>
<feature type="transmembrane region" description="Helical" evidence="7">
    <location>
        <begin position="358"/>
        <end position="380"/>
    </location>
</feature>